<evidence type="ECO:0000313" key="1">
    <source>
        <dbReference type="EMBL" id="GFO04490.1"/>
    </source>
</evidence>
<name>A0AAV4AAR8_9GAST</name>
<dbReference type="Proteomes" id="UP000735302">
    <property type="component" value="Unassembled WGS sequence"/>
</dbReference>
<sequence length="242" mass="27556">MNGAGKISSDIRTIGSLVKSFPPNVMKLVKIVCQLHHLKDFKISSPCSPVNRVTESLGHSALLSLATKLAVANSRELYKNDLTVEECKTFLGLRIQMEVSVIKPQYREYWESNGKNFFSETPGFWKVMSRDRLKKQKNELQAVHQPVQHGLGGFQLTAPNRQMPIELPICLLNVGLHHQLSLRMTSPIICLLFTPTNLKYSKRKNPNAPYKDYPVKTVKSSVRCTQFERYFCIKRGSTCWTD</sequence>
<protein>
    <submittedName>
        <fullName evidence="1">Uncharacterized protein</fullName>
    </submittedName>
</protein>
<comment type="caution">
    <text evidence="1">The sequence shown here is derived from an EMBL/GenBank/DDBJ whole genome shotgun (WGS) entry which is preliminary data.</text>
</comment>
<accession>A0AAV4AAR8</accession>
<reference evidence="1 2" key="1">
    <citation type="journal article" date="2021" name="Elife">
        <title>Chloroplast acquisition without the gene transfer in kleptoplastic sea slugs, Plakobranchus ocellatus.</title>
        <authorList>
            <person name="Maeda T."/>
            <person name="Takahashi S."/>
            <person name="Yoshida T."/>
            <person name="Shimamura S."/>
            <person name="Takaki Y."/>
            <person name="Nagai Y."/>
            <person name="Toyoda A."/>
            <person name="Suzuki Y."/>
            <person name="Arimoto A."/>
            <person name="Ishii H."/>
            <person name="Satoh N."/>
            <person name="Nishiyama T."/>
            <person name="Hasebe M."/>
            <person name="Maruyama T."/>
            <person name="Minagawa J."/>
            <person name="Obokata J."/>
            <person name="Shigenobu S."/>
        </authorList>
    </citation>
    <scope>NUCLEOTIDE SEQUENCE [LARGE SCALE GENOMIC DNA]</scope>
</reference>
<proteinExistence type="predicted"/>
<dbReference type="EMBL" id="BLXT01003739">
    <property type="protein sequence ID" value="GFO04490.1"/>
    <property type="molecule type" value="Genomic_DNA"/>
</dbReference>
<organism evidence="1 2">
    <name type="scientific">Plakobranchus ocellatus</name>
    <dbReference type="NCBI Taxonomy" id="259542"/>
    <lineage>
        <taxon>Eukaryota</taxon>
        <taxon>Metazoa</taxon>
        <taxon>Spiralia</taxon>
        <taxon>Lophotrochozoa</taxon>
        <taxon>Mollusca</taxon>
        <taxon>Gastropoda</taxon>
        <taxon>Heterobranchia</taxon>
        <taxon>Euthyneura</taxon>
        <taxon>Panpulmonata</taxon>
        <taxon>Sacoglossa</taxon>
        <taxon>Placobranchoidea</taxon>
        <taxon>Plakobranchidae</taxon>
        <taxon>Plakobranchus</taxon>
    </lineage>
</organism>
<dbReference type="AlphaFoldDB" id="A0AAV4AAR8"/>
<keyword evidence="2" id="KW-1185">Reference proteome</keyword>
<gene>
    <name evidence="1" type="ORF">PoB_003099500</name>
</gene>
<evidence type="ECO:0000313" key="2">
    <source>
        <dbReference type="Proteomes" id="UP000735302"/>
    </source>
</evidence>